<name>A0A561U505_9PSEU</name>
<evidence type="ECO:0000313" key="2">
    <source>
        <dbReference type="EMBL" id="TWF94446.1"/>
    </source>
</evidence>
<evidence type="ECO:0000256" key="1">
    <source>
        <dbReference type="SAM" id="SignalP"/>
    </source>
</evidence>
<keyword evidence="3" id="KW-1185">Reference proteome</keyword>
<dbReference type="RefSeq" id="WP_145740388.1">
    <property type="nucleotide sequence ID" value="NZ_VIWX01000003.1"/>
</dbReference>
<evidence type="ECO:0000313" key="3">
    <source>
        <dbReference type="Proteomes" id="UP000316184"/>
    </source>
</evidence>
<proteinExistence type="predicted"/>
<dbReference type="Proteomes" id="UP000316184">
    <property type="component" value="Unassembled WGS sequence"/>
</dbReference>
<gene>
    <name evidence="2" type="ORF">FHU35_13153</name>
</gene>
<organism evidence="2 3">
    <name type="scientific">Saccharopolyspora dendranthemae</name>
    <dbReference type="NCBI Taxonomy" id="1181886"/>
    <lineage>
        <taxon>Bacteria</taxon>
        <taxon>Bacillati</taxon>
        <taxon>Actinomycetota</taxon>
        <taxon>Actinomycetes</taxon>
        <taxon>Pseudonocardiales</taxon>
        <taxon>Pseudonocardiaceae</taxon>
        <taxon>Saccharopolyspora</taxon>
    </lineage>
</organism>
<feature type="signal peptide" evidence="1">
    <location>
        <begin position="1"/>
        <end position="27"/>
    </location>
</feature>
<reference evidence="2 3" key="1">
    <citation type="submission" date="2019-06" db="EMBL/GenBank/DDBJ databases">
        <title>Sequencing the genomes of 1000 actinobacteria strains.</title>
        <authorList>
            <person name="Klenk H.-P."/>
        </authorList>
    </citation>
    <scope>NUCLEOTIDE SEQUENCE [LARGE SCALE GENOMIC DNA]</scope>
    <source>
        <strain evidence="2 3">DSM 46699</strain>
    </source>
</reference>
<comment type="caution">
    <text evidence="2">The sequence shown here is derived from an EMBL/GenBank/DDBJ whole genome shotgun (WGS) entry which is preliminary data.</text>
</comment>
<protein>
    <recommendedName>
        <fullName evidence="4">Ig-like domain-containing protein</fullName>
    </recommendedName>
</protein>
<feature type="chain" id="PRO_5021847317" description="Ig-like domain-containing protein" evidence="1">
    <location>
        <begin position="28"/>
        <end position="198"/>
    </location>
</feature>
<sequence length="198" mass="19233">MRATRRTIAGVAMIAAFSLGGSVAAQAAAVQWNPQNTVEPLTLASGTQLVMTANTGATITCDTVSGNVQAPVGGDPAVAGTVDSSGAPAAPAITNCTNSIAPSAATTVTPSGQWLATATGTGSVDITQASATVTISGMCTITVDNAAVPGNGWDNGTHQVTANSGASFPISESGLLCDGANSATLSGTLQLPAEVTIS</sequence>
<dbReference type="OrthoDB" id="3683763at2"/>
<accession>A0A561U505</accession>
<keyword evidence="1" id="KW-0732">Signal</keyword>
<dbReference type="AlphaFoldDB" id="A0A561U505"/>
<evidence type="ECO:0008006" key="4">
    <source>
        <dbReference type="Google" id="ProtNLM"/>
    </source>
</evidence>
<dbReference type="EMBL" id="VIWX01000003">
    <property type="protein sequence ID" value="TWF94446.1"/>
    <property type="molecule type" value="Genomic_DNA"/>
</dbReference>